<reference evidence="3" key="1">
    <citation type="journal article" date="2020" name="Stud. Mycol.">
        <title>101 Dothideomycetes genomes: A test case for predicting lifestyles and emergence of pathogens.</title>
        <authorList>
            <person name="Haridas S."/>
            <person name="Albert R."/>
            <person name="Binder M."/>
            <person name="Bloem J."/>
            <person name="LaButti K."/>
            <person name="Salamov A."/>
            <person name="Andreopoulos B."/>
            <person name="Baker S."/>
            <person name="Barry K."/>
            <person name="Bills G."/>
            <person name="Bluhm B."/>
            <person name="Cannon C."/>
            <person name="Castanera R."/>
            <person name="Culley D."/>
            <person name="Daum C."/>
            <person name="Ezra D."/>
            <person name="Gonzalez J."/>
            <person name="Henrissat B."/>
            <person name="Kuo A."/>
            <person name="Liang C."/>
            <person name="Lipzen A."/>
            <person name="Lutzoni F."/>
            <person name="Magnuson J."/>
            <person name="Mondo S."/>
            <person name="Nolan M."/>
            <person name="Ohm R."/>
            <person name="Pangilinan J."/>
            <person name="Park H.-J."/>
            <person name="Ramirez L."/>
            <person name="Alfaro M."/>
            <person name="Sun H."/>
            <person name="Tritt A."/>
            <person name="Yoshinaga Y."/>
            <person name="Zwiers L.-H."/>
            <person name="Turgeon B."/>
            <person name="Goodwin S."/>
            <person name="Spatafora J."/>
            <person name="Crous P."/>
            <person name="Grigoriev I."/>
        </authorList>
    </citation>
    <scope>NUCLEOTIDE SEQUENCE [LARGE SCALE GENOMIC DNA]</scope>
    <source>
        <strain evidence="3">CECT 20119</strain>
    </source>
</reference>
<keyword evidence="1" id="KW-0732">Signal</keyword>
<evidence type="ECO:0000256" key="1">
    <source>
        <dbReference type="SAM" id="SignalP"/>
    </source>
</evidence>
<accession>A0A6A6G1T6</accession>
<dbReference type="Proteomes" id="UP000799538">
    <property type="component" value="Unassembled WGS sequence"/>
</dbReference>
<gene>
    <name evidence="2" type="ORF">BDZ85DRAFT_268202</name>
</gene>
<proteinExistence type="predicted"/>
<organism evidence="2 3">
    <name type="scientific">Elsinoe ampelina</name>
    <dbReference type="NCBI Taxonomy" id="302913"/>
    <lineage>
        <taxon>Eukaryota</taxon>
        <taxon>Fungi</taxon>
        <taxon>Dikarya</taxon>
        <taxon>Ascomycota</taxon>
        <taxon>Pezizomycotina</taxon>
        <taxon>Dothideomycetes</taxon>
        <taxon>Dothideomycetidae</taxon>
        <taxon>Myriangiales</taxon>
        <taxon>Elsinoaceae</taxon>
        <taxon>Elsinoe</taxon>
    </lineage>
</organism>
<name>A0A6A6G1T6_9PEZI</name>
<protein>
    <submittedName>
        <fullName evidence="2">Uncharacterized protein</fullName>
    </submittedName>
</protein>
<sequence>MARTNWPRLFDWTLWICWSQMIVDHASCLKYLACSRLPKWIETFQSLRLSAV</sequence>
<dbReference type="AlphaFoldDB" id="A0A6A6G1T6"/>
<keyword evidence="3" id="KW-1185">Reference proteome</keyword>
<feature type="signal peptide" evidence="1">
    <location>
        <begin position="1"/>
        <end position="28"/>
    </location>
</feature>
<feature type="chain" id="PRO_5025503137" evidence="1">
    <location>
        <begin position="29"/>
        <end position="52"/>
    </location>
</feature>
<dbReference type="EMBL" id="ML992515">
    <property type="protein sequence ID" value="KAF2219695.1"/>
    <property type="molecule type" value="Genomic_DNA"/>
</dbReference>
<evidence type="ECO:0000313" key="2">
    <source>
        <dbReference type="EMBL" id="KAF2219695.1"/>
    </source>
</evidence>
<evidence type="ECO:0000313" key="3">
    <source>
        <dbReference type="Proteomes" id="UP000799538"/>
    </source>
</evidence>